<evidence type="ECO:0000313" key="7">
    <source>
        <dbReference type="EMBL" id="MDN4481394.1"/>
    </source>
</evidence>
<feature type="region of interest" description="Disordered" evidence="5">
    <location>
        <begin position="350"/>
        <end position="373"/>
    </location>
</feature>
<evidence type="ECO:0000256" key="3">
    <source>
        <dbReference type="ARBA" id="ARBA00023004"/>
    </source>
</evidence>
<dbReference type="Gene3D" id="2.40.40.20">
    <property type="match status" value="1"/>
</dbReference>
<proteinExistence type="predicted"/>
<evidence type="ECO:0000256" key="2">
    <source>
        <dbReference type="ARBA" id="ARBA00022723"/>
    </source>
</evidence>
<keyword evidence="1" id="KW-0004">4Fe-4S</keyword>
<dbReference type="SMART" id="SM00926">
    <property type="entry name" value="Molybdop_Fe4S4"/>
    <property type="match status" value="1"/>
</dbReference>
<protein>
    <submittedName>
        <fullName evidence="7">Molybdopterin oxidoreductase family protein</fullName>
    </submittedName>
</protein>
<dbReference type="RefSeq" id="WP_301143020.1">
    <property type="nucleotide sequence ID" value="NZ_JAUHQA010000001.1"/>
</dbReference>
<dbReference type="Pfam" id="PF04879">
    <property type="entry name" value="Molybdop_Fe4S4"/>
    <property type="match status" value="1"/>
</dbReference>
<keyword evidence="8" id="KW-1185">Reference proteome</keyword>
<dbReference type="InterPro" id="IPR050123">
    <property type="entry name" value="Prok_molybdopt-oxidoreductase"/>
</dbReference>
<dbReference type="Proteomes" id="UP001172708">
    <property type="component" value="Unassembled WGS sequence"/>
</dbReference>
<comment type="caution">
    <text evidence="7">The sequence shown here is derived from an EMBL/GenBank/DDBJ whole genome shotgun (WGS) entry which is preliminary data.</text>
</comment>
<gene>
    <name evidence="7" type="ORF">QQX02_10705</name>
</gene>
<dbReference type="PANTHER" id="PTHR43105">
    <property type="entry name" value="RESPIRATORY NITRATE REDUCTASE"/>
    <property type="match status" value="1"/>
</dbReference>
<evidence type="ECO:0000313" key="8">
    <source>
        <dbReference type="Proteomes" id="UP001172708"/>
    </source>
</evidence>
<dbReference type="PANTHER" id="PTHR43105:SF10">
    <property type="entry name" value="NADH-QUINONE OXIDOREDUCTASE SUBUNIT G"/>
    <property type="match status" value="1"/>
</dbReference>
<dbReference type="Gene3D" id="3.40.228.10">
    <property type="entry name" value="Dimethylsulfoxide Reductase, domain 2"/>
    <property type="match status" value="1"/>
</dbReference>
<accession>A0ABT8GIY5</accession>
<dbReference type="InterPro" id="IPR006657">
    <property type="entry name" value="MoPterin_dinucl-bd_dom"/>
</dbReference>
<dbReference type="Gene3D" id="2.20.25.90">
    <property type="entry name" value="ADC-like domains"/>
    <property type="match status" value="1"/>
</dbReference>
<dbReference type="SUPFAM" id="SSF53706">
    <property type="entry name" value="Formate dehydrogenase/DMSO reductase, domains 1-3"/>
    <property type="match status" value="1"/>
</dbReference>
<dbReference type="Pfam" id="PF00384">
    <property type="entry name" value="Molybdopterin"/>
    <property type="match status" value="1"/>
</dbReference>
<evidence type="ECO:0000256" key="4">
    <source>
        <dbReference type="ARBA" id="ARBA00023014"/>
    </source>
</evidence>
<dbReference type="InterPro" id="IPR006963">
    <property type="entry name" value="Mopterin_OxRdtase_4Fe-4S_dom"/>
</dbReference>
<dbReference type="Pfam" id="PF01568">
    <property type="entry name" value="Molydop_binding"/>
    <property type="match status" value="1"/>
</dbReference>
<evidence type="ECO:0000256" key="5">
    <source>
        <dbReference type="SAM" id="MobiDB-lite"/>
    </source>
</evidence>
<evidence type="ECO:0000259" key="6">
    <source>
        <dbReference type="SMART" id="SM00926"/>
    </source>
</evidence>
<dbReference type="InterPro" id="IPR006656">
    <property type="entry name" value="Mopterin_OxRdtase"/>
</dbReference>
<dbReference type="Gene3D" id="3.40.50.740">
    <property type="match status" value="1"/>
</dbReference>
<dbReference type="InterPro" id="IPR009010">
    <property type="entry name" value="Asp_de-COase-like_dom_sf"/>
</dbReference>
<feature type="compositionally biased region" description="Gly residues" evidence="5">
    <location>
        <begin position="350"/>
        <end position="361"/>
    </location>
</feature>
<name>A0ABT8GIY5_9MICO</name>
<sequence>MSAPTESASPGATAPGDAVATHCPYCALQCAQTLTRTPDGRLPVEVDGRDFPTNRGGLCQKGWTSAEVLRASDRVTTPLIRTADGGFREAEWAEALDLVADRLTALQEAHGRDTVAVFGGGGLTNEKAYALGKFTRTVLRSPYIDYNGRFCMSSAAAASNRAFGMDRGLGFPLADLGGADAVLILGSNMGVTMPPFVQHLAGARERGGLVVVDPRETVTARLASDDQGIHLAPVPATDMVVLLALTHVVLAEGLADLHYLEERTHGFDAVRRSVASWWPERAETVCGIPADELRRTARLLAAASPSKGGRGAYVLTGRGVEQMTQGTACVTAAINLSLVLGLVGREGSGFGPVTGQGNGQGGREHGQKSDQLPGYRSISDPAARAHVAGVWGVEPDSLPGPGVPAVQLLASLGREGGPRALLVHGSNVVVSAPNADAVRASLSRLDLLVVCDMVPSETALLADVILPVTQWAEEDGTMTNLEGRVLRRRKAVDAPGRARSELWILGELARRLGVSEGFPDDPRTVFAELARASAGGVADYSGIDYDRLDAGEQIQWPCPSAAHPGTPRVFLERFPTPDGRARMTPVDHHAPHDDVRADAPTYLVTGRVLQHYQSGAQTRRVPELDAAQPAPFVEVHPLLAERIGLTEGEEAVLTTARGTATATVRLTESVRPDTVFMAFHWAGAGSANRLTNDATDPISGMPEFKVTAVAIAPARVPVEVTAP</sequence>
<dbReference type="EMBL" id="JAUHQA010000001">
    <property type="protein sequence ID" value="MDN4481394.1"/>
    <property type="molecule type" value="Genomic_DNA"/>
</dbReference>
<feature type="domain" description="4Fe-4S Mo/W bis-MGD-type" evidence="6">
    <location>
        <begin position="16"/>
        <end position="71"/>
    </location>
</feature>
<dbReference type="CDD" id="cd00508">
    <property type="entry name" value="MopB_CT_Fdh-Nap-like"/>
    <property type="match status" value="1"/>
</dbReference>
<keyword evidence="3" id="KW-0408">Iron</keyword>
<dbReference type="SUPFAM" id="SSF50692">
    <property type="entry name" value="ADC-like"/>
    <property type="match status" value="1"/>
</dbReference>
<reference evidence="7" key="1">
    <citation type="submission" date="2023-06" db="EMBL/GenBank/DDBJ databases">
        <title>Egi l300058.</title>
        <authorList>
            <person name="Gao L."/>
            <person name="Fang B.-Z."/>
            <person name="Li W.-J."/>
        </authorList>
    </citation>
    <scope>NUCLEOTIDE SEQUENCE</scope>
    <source>
        <strain evidence="7">EGI L300058</strain>
    </source>
</reference>
<keyword evidence="2" id="KW-0479">Metal-binding</keyword>
<evidence type="ECO:0000256" key="1">
    <source>
        <dbReference type="ARBA" id="ARBA00022485"/>
    </source>
</evidence>
<keyword evidence="4" id="KW-0411">Iron-sulfur</keyword>
<organism evidence="7 8">
    <name type="scientific">Demequina muriae</name>
    <dbReference type="NCBI Taxonomy" id="3051664"/>
    <lineage>
        <taxon>Bacteria</taxon>
        <taxon>Bacillati</taxon>
        <taxon>Actinomycetota</taxon>
        <taxon>Actinomycetes</taxon>
        <taxon>Micrococcales</taxon>
        <taxon>Demequinaceae</taxon>
        <taxon>Demequina</taxon>
    </lineage>
</organism>